<dbReference type="InterPro" id="IPR019831">
    <property type="entry name" value="Mn/Fe_SOD_N"/>
</dbReference>
<dbReference type="Proteomes" id="UP001597506">
    <property type="component" value="Unassembled WGS sequence"/>
</dbReference>
<sequence>MEQHENYLTDLLNWCSDLYEHSKQLQSNNRQLNVEAIEAWEDEMEQFKTTIANSTEKKSFNELYDKAQDLYMQWERLYMLNDEGNVEEHNQQKEENADDRSSVVNNGGVPIGAHQLPPLPYSYDALEPYIDREIMRLHHTKHHQGYVDGLNKAEKEMQKARNSGDFTLIKHWEREAAFNGAGHYLHTIFWDVMSPQGGGKPIGKTKDAINQTFGSFEKFKKHFSEAAKNVEAVGWAILVWSPRSHRLEILQAEKHQNLSQWDVVPLLVLDVWEHAYYLQYKNERKRYVDNWWNVVDWKSVENRFKEAEKLKWKPF</sequence>
<protein>
    <recommendedName>
        <fullName evidence="2">superoxide dismutase</fullName>
        <ecNumber evidence="2">1.15.1.1</ecNumber>
    </recommendedName>
</protein>
<name>A0ABW5RU58_9BACI</name>
<dbReference type="InterPro" id="IPR001189">
    <property type="entry name" value="Mn/Fe_SOD"/>
</dbReference>
<proteinExistence type="inferred from homology"/>
<dbReference type="Gene3D" id="1.10.287.990">
    <property type="entry name" value="Fe,Mn superoxide dismutase (SOD) domain"/>
    <property type="match status" value="1"/>
</dbReference>
<dbReference type="Gene3D" id="3.55.40.20">
    <property type="entry name" value="Iron/manganese superoxide dismutase, C-terminal domain"/>
    <property type="match status" value="1"/>
</dbReference>
<reference evidence="9" key="1">
    <citation type="journal article" date="2019" name="Int. J. Syst. Evol. Microbiol.">
        <title>The Global Catalogue of Microorganisms (GCM) 10K type strain sequencing project: providing services to taxonomists for standard genome sequencing and annotation.</title>
        <authorList>
            <consortium name="The Broad Institute Genomics Platform"/>
            <consortium name="The Broad Institute Genome Sequencing Center for Infectious Disease"/>
            <person name="Wu L."/>
            <person name="Ma J."/>
        </authorList>
    </citation>
    <scope>NUCLEOTIDE SEQUENCE [LARGE SCALE GENOMIC DNA]</scope>
    <source>
        <strain evidence="9">KCTC 3913</strain>
    </source>
</reference>
<dbReference type="PANTHER" id="PTHR11404:SF6">
    <property type="entry name" value="SUPEROXIDE DISMUTASE [MN], MITOCHONDRIAL"/>
    <property type="match status" value="1"/>
</dbReference>
<dbReference type="EC" id="1.15.1.1" evidence="2"/>
<evidence type="ECO:0000256" key="1">
    <source>
        <dbReference type="ARBA" id="ARBA00008714"/>
    </source>
</evidence>
<dbReference type="PRINTS" id="PR01703">
    <property type="entry name" value="MNSODISMTASE"/>
</dbReference>
<comment type="similarity">
    <text evidence="1">Belongs to the iron/manganese superoxide dismutase family.</text>
</comment>
<accession>A0ABW5RU58</accession>
<dbReference type="RefSeq" id="WP_071412122.1">
    <property type="nucleotide sequence ID" value="NZ_JBHUMF010000031.1"/>
</dbReference>
<feature type="compositionally biased region" description="Basic and acidic residues" evidence="5">
    <location>
        <begin position="87"/>
        <end position="101"/>
    </location>
</feature>
<comment type="caution">
    <text evidence="8">The sequence shown here is derived from an EMBL/GenBank/DDBJ whole genome shotgun (WGS) entry which is preliminary data.</text>
</comment>
<dbReference type="SUPFAM" id="SSF54719">
    <property type="entry name" value="Fe,Mn superoxide dismutase (SOD), C-terminal domain"/>
    <property type="match status" value="1"/>
</dbReference>
<dbReference type="Pfam" id="PF02777">
    <property type="entry name" value="Sod_Fe_C"/>
    <property type="match status" value="1"/>
</dbReference>
<feature type="domain" description="Manganese/iron superoxide dismutase N-terminal" evidence="6">
    <location>
        <begin position="114"/>
        <end position="194"/>
    </location>
</feature>
<evidence type="ECO:0000256" key="4">
    <source>
        <dbReference type="ARBA" id="ARBA00023002"/>
    </source>
</evidence>
<evidence type="ECO:0000313" key="8">
    <source>
        <dbReference type="EMBL" id="MFD2682004.1"/>
    </source>
</evidence>
<dbReference type="EMBL" id="JBHUMF010000031">
    <property type="protein sequence ID" value="MFD2682004.1"/>
    <property type="molecule type" value="Genomic_DNA"/>
</dbReference>
<dbReference type="InterPro" id="IPR019832">
    <property type="entry name" value="Mn/Fe_SOD_C"/>
</dbReference>
<evidence type="ECO:0000313" key="9">
    <source>
        <dbReference type="Proteomes" id="UP001597506"/>
    </source>
</evidence>
<dbReference type="InterPro" id="IPR050265">
    <property type="entry name" value="Fe/Mn_Superoxide_Dismutase"/>
</dbReference>
<dbReference type="SUPFAM" id="SSF46609">
    <property type="entry name" value="Fe,Mn superoxide dismutase (SOD), N-terminal domain"/>
    <property type="match status" value="1"/>
</dbReference>
<evidence type="ECO:0000259" key="7">
    <source>
        <dbReference type="Pfam" id="PF02777"/>
    </source>
</evidence>
<dbReference type="GO" id="GO:0004784">
    <property type="term" value="F:superoxide dismutase activity"/>
    <property type="evidence" value="ECO:0007669"/>
    <property type="project" value="UniProtKB-EC"/>
</dbReference>
<evidence type="ECO:0000256" key="5">
    <source>
        <dbReference type="SAM" id="MobiDB-lite"/>
    </source>
</evidence>
<feature type="domain" description="Manganese/iron superoxide dismutase C-terminal" evidence="7">
    <location>
        <begin position="202"/>
        <end position="303"/>
    </location>
</feature>
<keyword evidence="4 8" id="KW-0560">Oxidoreductase</keyword>
<evidence type="ECO:0000259" key="6">
    <source>
        <dbReference type="Pfam" id="PF00081"/>
    </source>
</evidence>
<gene>
    <name evidence="8" type="ORF">ACFSUL_14780</name>
</gene>
<dbReference type="PROSITE" id="PS00088">
    <property type="entry name" value="SOD_MN"/>
    <property type="match status" value="1"/>
</dbReference>
<feature type="region of interest" description="Disordered" evidence="5">
    <location>
        <begin position="87"/>
        <end position="106"/>
    </location>
</feature>
<evidence type="ECO:0000256" key="2">
    <source>
        <dbReference type="ARBA" id="ARBA00012682"/>
    </source>
</evidence>
<keyword evidence="3" id="KW-0479">Metal-binding</keyword>
<dbReference type="PANTHER" id="PTHR11404">
    <property type="entry name" value="SUPEROXIDE DISMUTASE 2"/>
    <property type="match status" value="1"/>
</dbReference>
<evidence type="ECO:0000256" key="3">
    <source>
        <dbReference type="ARBA" id="ARBA00022723"/>
    </source>
</evidence>
<organism evidence="8 9">
    <name type="scientific">Bacillus seohaeanensis</name>
    <dbReference type="NCBI Taxonomy" id="284580"/>
    <lineage>
        <taxon>Bacteria</taxon>
        <taxon>Bacillati</taxon>
        <taxon>Bacillota</taxon>
        <taxon>Bacilli</taxon>
        <taxon>Bacillales</taxon>
        <taxon>Bacillaceae</taxon>
        <taxon>Bacillus</taxon>
    </lineage>
</organism>
<keyword evidence="9" id="KW-1185">Reference proteome</keyword>
<dbReference type="InterPro" id="IPR019833">
    <property type="entry name" value="Mn/Fe_SOD_BS"/>
</dbReference>
<dbReference type="InterPro" id="IPR036324">
    <property type="entry name" value="Mn/Fe_SOD_N_sf"/>
</dbReference>
<dbReference type="Pfam" id="PF00081">
    <property type="entry name" value="Sod_Fe_N"/>
    <property type="match status" value="1"/>
</dbReference>
<dbReference type="InterPro" id="IPR036314">
    <property type="entry name" value="SOD_C_sf"/>
</dbReference>